<dbReference type="AlphaFoldDB" id="A0A8B6XCQ9"/>
<reference evidence="4" key="1">
    <citation type="journal article" date="2007" name="Curr. Opin. Struct. Biol.">
        <title>Structure and mechanism of ABC transporter proteins.</title>
        <authorList>
            <person name="Hollenstein K."/>
            <person name="Dawson R.J."/>
            <person name="Locher K.P."/>
        </authorList>
    </citation>
    <scope>NUCLEOTIDE SEQUENCE</scope>
</reference>
<dbReference type="PRINTS" id="PR00164">
    <property type="entry name" value="ABC2TRNSPORT"/>
</dbReference>
<keyword evidence="1" id="KW-0472">Membrane</keyword>
<protein>
    <recommendedName>
        <fullName evidence="1">Transport permease protein</fullName>
    </recommendedName>
</protein>
<keyword evidence="1" id="KW-1133">Transmembrane helix</keyword>
<reference evidence="4" key="4">
    <citation type="journal article" date="2015" name="Biochem. Soc. Trans.">
        <title>ABC transporter research: going strong 40 years on.</title>
        <authorList>
            <person name="Theodoulou F.L."/>
            <person name="Kerr I.D."/>
        </authorList>
    </citation>
    <scope>NUCLEOTIDE SEQUENCE</scope>
</reference>
<feature type="transmembrane region" description="Helical" evidence="1">
    <location>
        <begin position="244"/>
        <end position="262"/>
    </location>
</feature>
<dbReference type="GO" id="GO:0043190">
    <property type="term" value="C:ATP-binding cassette (ABC) transporter complex"/>
    <property type="evidence" value="ECO:0007669"/>
    <property type="project" value="InterPro"/>
</dbReference>
<keyword evidence="1" id="KW-0812">Transmembrane</keyword>
<feature type="domain" description="ABC transmembrane type-2" evidence="2">
    <location>
        <begin position="44"/>
        <end position="266"/>
    </location>
</feature>
<evidence type="ECO:0000313" key="4">
    <source>
        <dbReference type="RefSeq" id="WP_156924488.1"/>
    </source>
</evidence>
<feature type="transmembrane region" description="Helical" evidence="1">
    <location>
        <begin position="120"/>
        <end position="142"/>
    </location>
</feature>
<keyword evidence="3" id="KW-1185">Reference proteome</keyword>
<evidence type="ECO:0000256" key="1">
    <source>
        <dbReference type="RuleBase" id="RU361157"/>
    </source>
</evidence>
<reference evidence="4" key="2">
    <citation type="journal article" date="2008" name="Microbiol. Mol. Biol. Rev.">
        <title>Structure, function, and evolution of bacterial ATP-binding cassette systems.</title>
        <authorList>
            <person name="Davidson A.L."/>
            <person name="Dassa E."/>
            <person name="Orelle C."/>
            <person name="Chen J."/>
        </authorList>
    </citation>
    <scope>NUCLEOTIDE SEQUENCE</scope>
</reference>
<dbReference type="InterPro" id="IPR000412">
    <property type="entry name" value="ABC_2_transport"/>
</dbReference>
<reference evidence="4" key="6">
    <citation type="journal article" date="2016" name="Nat. Struct. Mol. Biol.">
        <title>Mechanistic diversity in ATP-binding cassette (ABC) transporters.</title>
        <authorList>
            <person name="Locher K.P."/>
        </authorList>
    </citation>
    <scope>NUCLEOTIDE SEQUENCE</scope>
</reference>
<feature type="transmembrane region" description="Helical" evidence="1">
    <location>
        <begin position="73"/>
        <end position="91"/>
    </location>
</feature>
<dbReference type="GO" id="GO:0140359">
    <property type="term" value="F:ABC-type transporter activity"/>
    <property type="evidence" value="ECO:0007669"/>
    <property type="project" value="InterPro"/>
</dbReference>
<name>A0A8B6XCQ9_9BURK</name>
<accession>A0A8B6XCQ9</accession>
<comment type="similarity">
    <text evidence="1">Belongs to the ABC-2 integral membrane protein family.</text>
</comment>
<reference evidence="4" key="3">
    <citation type="journal article" date="2014" name="J. Gen. Physiol.">
        <title>Structural diversity of ABC transporters.</title>
        <authorList>
            <person name="ter Beek J."/>
            <person name="Guskov A."/>
            <person name="Slotboom D.J."/>
        </authorList>
    </citation>
    <scope>NUCLEOTIDE SEQUENCE</scope>
</reference>
<dbReference type="RefSeq" id="WP_156924488.1">
    <property type="nucleotide sequence ID" value="NZ_AXWS01000019.1"/>
</dbReference>
<comment type="subcellular location">
    <subcellularLocation>
        <location evidence="1">Cell inner membrane</location>
        <topology evidence="1">Multi-pass membrane protein</topology>
    </subcellularLocation>
</comment>
<feature type="transmembrane region" description="Helical" evidence="1">
    <location>
        <begin position="188"/>
        <end position="206"/>
    </location>
</feature>
<proteinExistence type="inferred from homology"/>
<evidence type="ECO:0000313" key="3">
    <source>
        <dbReference type="Proteomes" id="UP000675920"/>
    </source>
</evidence>
<organism evidence="3 4">
    <name type="scientific">Derxia gummosa DSM 723</name>
    <dbReference type="NCBI Taxonomy" id="1121388"/>
    <lineage>
        <taxon>Bacteria</taxon>
        <taxon>Pseudomonadati</taxon>
        <taxon>Pseudomonadota</taxon>
        <taxon>Betaproteobacteria</taxon>
        <taxon>Burkholderiales</taxon>
        <taxon>Alcaligenaceae</taxon>
        <taxon>Derxia</taxon>
    </lineage>
</organism>
<evidence type="ECO:0000259" key="2">
    <source>
        <dbReference type="PROSITE" id="PS51012"/>
    </source>
</evidence>
<dbReference type="OrthoDB" id="9814458at2"/>
<reference evidence="4" key="8">
    <citation type="submission" date="2025-08" db="UniProtKB">
        <authorList>
            <consortium name="RefSeq"/>
        </authorList>
    </citation>
    <scope>IDENTIFICATION</scope>
</reference>
<dbReference type="InterPro" id="IPR047817">
    <property type="entry name" value="ABC2_TM_bact-type"/>
</dbReference>
<dbReference type="Proteomes" id="UP000675920">
    <property type="component" value="Unplaced"/>
</dbReference>
<reference evidence="4" key="7">
    <citation type="journal article" date="2019" name="Adv. Exp. Med. Biol.">
        <title>ABC Family Transporters.</title>
        <authorList>
            <person name="Liu X."/>
        </authorList>
    </citation>
    <scope>NUCLEOTIDE SEQUENCE</scope>
</reference>
<feature type="transmembrane region" description="Helical" evidence="1">
    <location>
        <begin position="154"/>
        <end position="176"/>
    </location>
</feature>
<feature type="transmembrane region" description="Helical" evidence="1">
    <location>
        <begin position="45"/>
        <end position="67"/>
    </location>
</feature>
<reference evidence="4" key="5">
    <citation type="journal article" date="2015" name="F1000Prime Rep">
        <title>Structure and mechanism of ABC transporters.</title>
        <authorList>
            <person name="Wilkens S."/>
        </authorList>
    </citation>
    <scope>NUCLEOTIDE SEQUENCE</scope>
</reference>
<dbReference type="PROSITE" id="PS51012">
    <property type="entry name" value="ABC_TM2"/>
    <property type="match status" value="1"/>
</dbReference>
<sequence length="275" mass="30593">MSTSNSKQFQQPGSLLRSPWAVSLSVWKALLLREGMTRLLSTQTAWFWFLFEPLAHTLFMLVMMTVVRSRTVGGIHTGVWLVAGLYGFLMFKRIAMQAAGAIGSNVQLFAFRQIMPIDFVIARAALEAVLLTLVFSLMLLLGELLGIPALPDDPLAVLAAVCANWLLALGFGLVVSVASELILGFRRVLGFLMIPLYFSSGLIMQLKTLPYPWPDLLLTNPVAQSLELIRHGFSPLYHAAPGVSLGYVYAWALGLMFLGLLLQRRFLQKLRIRRQ</sequence>
<keyword evidence="1" id="KW-1003">Cell membrane</keyword>
<keyword evidence="1" id="KW-0813">Transport</keyword>